<feature type="domain" description="Glycine zipper-like" evidence="2">
    <location>
        <begin position="102"/>
        <end position="142"/>
    </location>
</feature>
<keyword evidence="4" id="KW-1185">Reference proteome</keyword>
<keyword evidence="1" id="KW-0812">Transmembrane</keyword>
<dbReference type="InterPro" id="IPR058598">
    <property type="entry name" value="Gly_zipper-like_dom"/>
</dbReference>
<accession>A0ABV8VZ36</accession>
<reference evidence="4" key="1">
    <citation type="journal article" date="2019" name="Int. J. Syst. Evol. Microbiol.">
        <title>The Global Catalogue of Microorganisms (GCM) 10K type strain sequencing project: providing services to taxonomists for standard genome sequencing and annotation.</title>
        <authorList>
            <consortium name="The Broad Institute Genomics Platform"/>
            <consortium name="The Broad Institute Genome Sequencing Center for Infectious Disease"/>
            <person name="Wu L."/>
            <person name="Ma J."/>
        </authorList>
    </citation>
    <scope>NUCLEOTIDE SEQUENCE [LARGE SCALE GENOMIC DNA]</scope>
    <source>
        <strain evidence="4">KACC 14058</strain>
    </source>
</reference>
<name>A0ABV8VZ36_9BACI</name>
<comment type="caution">
    <text evidence="3">The sequence shown here is derived from an EMBL/GenBank/DDBJ whole genome shotgun (WGS) entry which is preliminary data.</text>
</comment>
<feature type="transmembrane region" description="Helical" evidence="1">
    <location>
        <begin position="99"/>
        <end position="119"/>
    </location>
</feature>
<keyword evidence="1" id="KW-1133">Transmembrane helix</keyword>
<evidence type="ECO:0000256" key="1">
    <source>
        <dbReference type="SAM" id="Phobius"/>
    </source>
</evidence>
<keyword evidence="1" id="KW-0472">Membrane</keyword>
<dbReference type="EMBL" id="JBHSDV010000005">
    <property type="protein sequence ID" value="MFC4388936.1"/>
    <property type="molecule type" value="Genomic_DNA"/>
</dbReference>
<sequence>MDHTQYEQLVEKIDHLHSQLDKKQAQAVELDLLKRITIRLDSFDCTVCTEAHSDIEEYVHYLEDHNDAIDKERLKDYRKRIEKIKTHLLKEHGLIEEGYYLSIYMSIGMSFGLIFGMIISDNLALGLPIGLAIGLAIGVAIDADYKKKGKTL</sequence>
<evidence type="ECO:0000313" key="3">
    <source>
        <dbReference type="EMBL" id="MFC4388936.1"/>
    </source>
</evidence>
<proteinExistence type="predicted"/>
<evidence type="ECO:0000313" key="4">
    <source>
        <dbReference type="Proteomes" id="UP001595880"/>
    </source>
</evidence>
<dbReference type="RefSeq" id="WP_390200320.1">
    <property type="nucleotide sequence ID" value="NZ_JBHSDV010000005.1"/>
</dbReference>
<dbReference type="Pfam" id="PF26273">
    <property type="entry name" value="Gly_zipper"/>
    <property type="match status" value="1"/>
</dbReference>
<protein>
    <recommendedName>
        <fullName evidence="2">Glycine zipper-like domain-containing protein</fullName>
    </recommendedName>
</protein>
<gene>
    <name evidence="3" type="ORF">ACFOZ1_14125</name>
</gene>
<evidence type="ECO:0000259" key="2">
    <source>
        <dbReference type="Pfam" id="PF26273"/>
    </source>
</evidence>
<dbReference type="Proteomes" id="UP001595880">
    <property type="component" value="Unassembled WGS sequence"/>
</dbReference>
<organism evidence="3 4">
    <name type="scientific">Gracilibacillus marinus</name>
    <dbReference type="NCBI Taxonomy" id="630535"/>
    <lineage>
        <taxon>Bacteria</taxon>
        <taxon>Bacillati</taxon>
        <taxon>Bacillota</taxon>
        <taxon>Bacilli</taxon>
        <taxon>Bacillales</taxon>
        <taxon>Bacillaceae</taxon>
        <taxon>Gracilibacillus</taxon>
    </lineage>
</organism>
<feature type="transmembrane region" description="Helical" evidence="1">
    <location>
        <begin position="125"/>
        <end position="145"/>
    </location>
</feature>